<dbReference type="InterPro" id="IPR003717">
    <property type="entry name" value="RecO"/>
</dbReference>
<dbReference type="EMBL" id="JAHRWL010000001">
    <property type="protein sequence ID" value="MBV2358930.1"/>
    <property type="molecule type" value="Genomic_DNA"/>
</dbReference>
<dbReference type="Pfam" id="PF11967">
    <property type="entry name" value="RecO_N"/>
    <property type="match status" value="1"/>
</dbReference>
<evidence type="ECO:0000256" key="1">
    <source>
        <dbReference type="ARBA" id="ARBA00022763"/>
    </source>
</evidence>
<keyword evidence="3 4" id="KW-0234">DNA repair</keyword>
<comment type="function">
    <text evidence="4">Involved in DNA repair and RecF pathway recombination.</text>
</comment>
<dbReference type="Proteomes" id="UP001166293">
    <property type="component" value="Unassembled WGS sequence"/>
</dbReference>
<proteinExistence type="inferred from homology"/>
<keyword evidence="1 4" id="KW-0227">DNA damage</keyword>
<gene>
    <name evidence="4 6" type="primary">recO</name>
    <name evidence="6" type="ORF">KUH32_04015</name>
</gene>
<name>A0ABS6N4I0_9RHOB</name>
<reference evidence="6" key="1">
    <citation type="submission" date="2021-06" db="EMBL/GenBank/DDBJ databases">
        <title>Thalassococcus sp. CAU 1522 isolated from sea sand, Republic of Korea.</title>
        <authorList>
            <person name="Kim W."/>
        </authorList>
    </citation>
    <scope>NUCLEOTIDE SEQUENCE</scope>
    <source>
        <strain evidence="6">CAU 1522</strain>
    </source>
</reference>
<sequence>MEWRDTGILLSARPHGETAAILEVFTPGHGRHVGVLRGGASRKQAAVLQPGAQLDLAWRARLEDHIGAFTAEPQRSRSAAAMADRLALAGLNAVCAMLSFSLPEREPHPALYRRSETLLDLLDRPDLWPLAYLRWELALLDALGFGLDLTCCAATGATEGLAYVSPKTGRAVSLAGAGDWAPRLLPLPPVLLGQGAADDAEIADGLRLTGYFLQHRLASELRDRPLPAARGVFVDRVVRRARAGGDP</sequence>
<feature type="domain" description="DNA replication/recombination mediator RecO N-terminal" evidence="5">
    <location>
        <begin position="1"/>
        <end position="71"/>
    </location>
</feature>
<evidence type="ECO:0000256" key="3">
    <source>
        <dbReference type="ARBA" id="ARBA00023204"/>
    </source>
</evidence>
<keyword evidence="2 4" id="KW-0233">DNA recombination</keyword>
<evidence type="ECO:0000256" key="2">
    <source>
        <dbReference type="ARBA" id="ARBA00023172"/>
    </source>
</evidence>
<dbReference type="PANTHER" id="PTHR33991">
    <property type="entry name" value="DNA REPAIR PROTEIN RECO"/>
    <property type="match status" value="1"/>
</dbReference>
<keyword evidence="7" id="KW-1185">Reference proteome</keyword>
<comment type="caution">
    <text evidence="6">The sequence shown here is derived from an EMBL/GenBank/DDBJ whole genome shotgun (WGS) entry which is preliminary data.</text>
</comment>
<evidence type="ECO:0000256" key="4">
    <source>
        <dbReference type="HAMAP-Rule" id="MF_00201"/>
    </source>
</evidence>
<dbReference type="HAMAP" id="MF_00201">
    <property type="entry name" value="RecO"/>
    <property type="match status" value="1"/>
</dbReference>
<dbReference type="NCBIfam" id="TIGR00613">
    <property type="entry name" value="reco"/>
    <property type="match status" value="1"/>
</dbReference>
<protein>
    <recommendedName>
        <fullName evidence="4">DNA repair protein RecO</fullName>
    </recommendedName>
    <alternativeName>
        <fullName evidence="4">Recombination protein O</fullName>
    </alternativeName>
</protein>
<comment type="similarity">
    <text evidence="4">Belongs to the RecO family.</text>
</comment>
<accession>A0ABS6N4I0</accession>
<dbReference type="InterPro" id="IPR022572">
    <property type="entry name" value="DNA_rep/recomb_RecO_N"/>
</dbReference>
<evidence type="ECO:0000259" key="5">
    <source>
        <dbReference type="Pfam" id="PF11967"/>
    </source>
</evidence>
<evidence type="ECO:0000313" key="6">
    <source>
        <dbReference type="EMBL" id="MBV2358930.1"/>
    </source>
</evidence>
<dbReference type="PANTHER" id="PTHR33991:SF1">
    <property type="entry name" value="DNA REPAIR PROTEIN RECO"/>
    <property type="match status" value="1"/>
</dbReference>
<dbReference type="RefSeq" id="WP_217776774.1">
    <property type="nucleotide sequence ID" value="NZ_JAHRWL010000001.1"/>
</dbReference>
<organism evidence="6 7">
    <name type="scientific">Thalassococcus arenae</name>
    <dbReference type="NCBI Taxonomy" id="2851652"/>
    <lineage>
        <taxon>Bacteria</taxon>
        <taxon>Pseudomonadati</taxon>
        <taxon>Pseudomonadota</taxon>
        <taxon>Alphaproteobacteria</taxon>
        <taxon>Rhodobacterales</taxon>
        <taxon>Roseobacteraceae</taxon>
        <taxon>Thalassococcus</taxon>
    </lineage>
</organism>
<evidence type="ECO:0000313" key="7">
    <source>
        <dbReference type="Proteomes" id="UP001166293"/>
    </source>
</evidence>
<dbReference type="Pfam" id="PF02565">
    <property type="entry name" value="RecO_C"/>
    <property type="match status" value="1"/>
</dbReference>